<dbReference type="Proteomes" id="UP000784880">
    <property type="component" value="Unassembled WGS sequence"/>
</dbReference>
<dbReference type="InterPro" id="IPR014229">
    <property type="entry name" value="Spore_YtfJ"/>
</dbReference>
<protein>
    <recommendedName>
        <fullName evidence="5">Sporulation protein YtfJ</fullName>
    </recommendedName>
</protein>
<sequence>MESNSQEEVKSGYEMPIKPILSKFLRNRDVSLVFGDPIEVGEKKIVPVSKSTYMGGGGGGFTDRTEESPQAEGGGGGGRISVTPYGVYEISSEKTSFKPAIDLKFLLILSSIFTFGLVWLLIKASNYNGKFNKK</sequence>
<evidence type="ECO:0000256" key="2">
    <source>
        <dbReference type="SAM" id="Phobius"/>
    </source>
</evidence>
<keyword evidence="2" id="KW-0472">Membrane</keyword>
<gene>
    <name evidence="3" type="ORF">KS419_04155</name>
</gene>
<evidence type="ECO:0000313" key="4">
    <source>
        <dbReference type="Proteomes" id="UP000784880"/>
    </source>
</evidence>
<comment type="caution">
    <text evidence="3">The sequence shown here is derived from an EMBL/GenBank/DDBJ whole genome shotgun (WGS) entry which is preliminary data.</text>
</comment>
<name>A0ABS6JBP8_9BACI</name>
<dbReference type="RefSeq" id="WP_217064820.1">
    <property type="nucleotide sequence ID" value="NZ_JAHQCS010000055.1"/>
</dbReference>
<reference evidence="3 4" key="1">
    <citation type="submission" date="2021-06" db="EMBL/GenBank/DDBJ databases">
        <title>Bacillus sp. RD4P76, an endophyte from a halophyte.</title>
        <authorList>
            <person name="Sun J.-Q."/>
        </authorList>
    </citation>
    <scope>NUCLEOTIDE SEQUENCE [LARGE SCALE GENOMIC DNA]</scope>
    <source>
        <strain evidence="3 4">CGMCC 1.15917</strain>
    </source>
</reference>
<feature type="region of interest" description="Disordered" evidence="1">
    <location>
        <begin position="56"/>
        <end position="80"/>
    </location>
</feature>
<keyword evidence="2" id="KW-1133">Transmembrane helix</keyword>
<keyword evidence="4" id="KW-1185">Reference proteome</keyword>
<evidence type="ECO:0000256" key="1">
    <source>
        <dbReference type="SAM" id="MobiDB-lite"/>
    </source>
</evidence>
<dbReference type="Pfam" id="PF09579">
    <property type="entry name" value="Spore_YtfJ"/>
    <property type="match status" value="1"/>
</dbReference>
<dbReference type="EMBL" id="JAHQCS010000055">
    <property type="protein sequence ID" value="MBU9710928.1"/>
    <property type="molecule type" value="Genomic_DNA"/>
</dbReference>
<organism evidence="3 4">
    <name type="scientific">Evansella tamaricis</name>
    <dbReference type="NCBI Taxonomy" id="2069301"/>
    <lineage>
        <taxon>Bacteria</taxon>
        <taxon>Bacillati</taxon>
        <taxon>Bacillota</taxon>
        <taxon>Bacilli</taxon>
        <taxon>Bacillales</taxon>
        <taxon>Bacillaceae</taxon>
        <taxon>Evansella</taxon>
    </lineage>
</organism>
<feature type="transmembrane region" description="Helical" evidence="2">
    <location>
        <begin position="103"/>
        <end position="122"/>
    </location>
</feature>
<accession>A0ABS6JBP8</accession>
<proteinExistence type="predicted"/>
<keyword evidence="2" id="KW-0812">Transmembrane</keyword>
<evidence type="ECO:0008006" key="5">
    <source>
        <dbReference type="Google" id="ProtNLM"/>
    </source>
</evidence>
<evidence type="ECO:0000313" key="3">
    <source>
        <dbReference type="EMBL" id="MBU9710928.1"/>
    </source>
</evidence>